<dbReference type="GO" id="GO:0004322">
    <property type="term" value="F:ferroxidase activity"/>
    <property type="evidence" value="ECO:0007669"/>
    <property type="project" value="UniProtKB-EC"/>
</dbReference>
<feature type="domain" description="Ferritin-like diiron" evidence="8">
    <location>
        <begin position="30"/>
        <end position="175"/>
    </location>
</feature>
<accession>A0A4V1IPG4</accession>
<evidence type="ECO:0000313" key="9">
    <source>
        <dbReference type="EMBL" id="RKO82967.1"/>
    </source>
</evidence>
<keyword evidence="4 7" id="KW-0560">Oxidoreductase</keyword>
<feature type="binding site" evidence="6">
    <location>
        <position position="80"/>
    </location>
    <ligand>
        <name>Fe cation</name>
        <dbReference type="ChEBI" id="CHEBI:24875"/>
        <label>1</label>
    </ligand>
</feature>
<dbReference type="GO" id="GO:0008199">
    <property type="term" value="F:ferric iron binding"/>
    <property type="evidence" value="ECO:0007669"/>
    <property type="project" value="InterPro"/>
</dbReference>
<name>A0A4V1IPG4_9FUNG</name>
<dbReference type="InterPro" id="IPR012347">
    <property type="entry name" value="Ferritin-like"/>
</dbReference>
<evidence type="ECO:0000256" key="1">
    <source>
        <dbReference type="ARBA" id="ARBA00007513"/>
    </source>
</evidence>
<dbReference type="InterPro" id="IPR008331">
    <property type="entry name" value="Ferritin_DPS_dom"/>
</dbReference>
<evidence type="ECO:0000313" key="10">
    <source>
        <dbReference type="Proteomes" id="UP000269721"/>
    </source>
</evidence>
<comment type="catalytic activity">
    <reaction evidence="7">
        <text>4 Fe(2+) + O2 + 4 H(+) = 4 Fe(3+) + 2 H2O</text>
        <dbReference type="Rhea" id="RHEA:11148"/>
        <dbReference type="ChEBI" id="CHEBI:15377"/>
        <dbReference type="ChEBI" id="CHEBI:15378"/>
        <dbReference type="ChEBI" id="CHEBI:15379"/>
        <dbReference type="ChEBI" id="CHEBI:29033"/>
        <dbReference type="ChEBI" id="CHEBI:29034"/>
        <dbReference type="EC" id="1.16.3.1"/>
    </reaction>
</comment>
<protein>
    <recommendedName>
        <fullName evidence="7">Ferritin</fullName>
        <ecNumber evidence="7">1.16.3.1</ecNumber>
    </recommendedName>
</protein>
<dbReference type="Proteomes" id="UP000269721">
    <property type="component" value="Unassembled WGS sequence"/>
</dbReference>
<evidence type="ECO:0000256" key="7">
    <source>
        <dbReference type="RuleBase" id="RU361145"/>
    </source>
</evidence>
<dbReference type="InterPro" id="IPR009040">
    <property type="entry name" value="Ferritin-like_diiron"/>
</dbReference>
<dbReference type="SUPFAM" id="SSF47240">
    <property type="entry name" value="Ferritin-like"/>
    <property type="match status" value="1"/>
</dbReference>
<evidence type="ECO:0000256" key="6">
    <source>
        <dbReference type="PIRSR" id="PIRSR601519-1"/>
    </source>
</evidence>
<dbReference type="GO" id="GO:0005737">
    <property type="term" value="C:cytoplasm"/>
    <property type="evidence" value="ECO:0007669"/>
    <property type="project" value="TreeGrafter"/>
</dbReference>
<feature type="binding site" evidence="6">
    <location>
        <position position="47"/>
    </location>
    <ligand>
        <name>Fe cation</name>
        <dbReference type="ChEBI" id="CHEBI:24875"/>
        <label>1</label>
    </ligand>
</feature>
<dbReference type="PANTHER" id="PTHR11431:SF127">
    <property type="entry name" value="BACTERIAL NON-HEME FERRITIN"/>
    <property type="match status" value="1"/>
</dbReference>
<dbReference type="PROSITE" id="PS50905">
    <property type="entry name" value="FERRITIN_LIKE"/>
    <property type="match status" value="1"/>
</dbReference>
<feature type="binding site" evidence="6">
    <location>
        <position position="157"/>
    </location>
    <ligand>
        <name>Fe cation</name>
        <dbReference type="ChEBI" id="CHEBI:24875"/>
        <label>1</label>
    </ligand>
</feature>
<comment type="similarity">
    <text evidence="1 7">Belongs to the ferritin family.</text>
</comment>
<sequence length="198" mass="22072">MFRLASSRLTAIPRIAAVRTKTTAAAAAPRVMTASLIKSLNGHANFELQSSQFYLSLAYWFDSQNFSGFAKYYKAQSEEEKTHALKMFDYLATRGETPHLTALPAPPVKHASAAEALQAVLELEQTTTAGIHDLNSLALQEGDPATSQFMQWFIAEQVEEEDTARRFLEEVKAYDRLPGLLYHMDHFMGKKAKKVGAE</sequence>
<dbReference type="AlphaFoldDB" id="A0A4V1IPG4"/>
<keyword evidence="10" id="KW-1185">Reference proteome</keyword>
<dbReference type="PANTHER" id="PTHR11431">
    <property type="entry name" value="FERRITIN"/>
    <property type="match status" value="1"/>
</dbReference>
<gene>
    <name evidence="9" type="ORF">BDK51DRAFT_29869</name>
</gene>
<keyword evidence="5 6" id="KW-0408">Iron</keyword>
<dbReference type="InterPro" id="IPR001519">
    <property type="entry name" value="Ferritin"/>
</dbReference>
<proteinExistence type="inferred from homology"/>
<reference evidence="10" key="1">
    <citation type="journal article" date="2018" name="Nat. Microbiol.">
        <title>Leveraging single-cell genomics to expand the fungal tree of life.</title>
        <authorList>
            <person name="Ahrendt S.R."/>
            <person name="Quandt C.A."/>
            <person name="Ciobanu D."/>
            <person name="Clum A."/>
            <person name="Salamov A."/>
            <person name="Andreopoulos B."/>
            <person name="Cheng J.F."/>
            <person name="Woyke T."/>
            <person name="Pelin A."/>
            <person name="Henrissat B."/>
            <person name="Reynolds N.K."/>
            <person name="Benny G.L."/>
            <person name="Smith M.E."/>
            <person name="James T.Y."/>
            <person name="Grigoriev I.V."/>
        </authorList>
    </citation>
    <scope>NUCLEOTIDE SEQUENCE [LARGE SCALE GENOMIC DNA]</scope>
</reference>
<dbReference type="GO" id="GO:0006879">
    <property type="term" value="P:intracellular iron ion homeostasis"/>
    <property type="evidence" value="ECO:0007669"/>
    <property type="project" value="UniProtKB-KW"/>
</dbReference>
<dbReference type="OrthoDB" id="186462at2759"/>
<evidence type="ECO:0000256" key="3">
    <source>
        <dbReference type="ARBA" id="ARBA00022723"/>
    </source>
</evidence>
<dbReference type="GO" id="GO:0006826">
    <property type="term" value="P:iron ion transport"/>
    <property type="evidence" value="ECO:0007669"/>
    <property type="project" value="InterPro"/>
</dbReference>
<dbReference type="InterPro" id="IPR009078">
    <property type="entry name" value="Ferritin-like_SF"/>
</dbReference>
<dbReference type="Pfam" id="PF00210">
    <property type="entry name" value="Ferritin"/>
    <property type="match status" value="1"/>
</dbReference>
<dbReference type="GO" id="GO:0008198">
    <property type="term" value="F:ferrous iron binding"/>
    <property type="evidence" value="ECO:0007669"/>
    <property type="project" value="TreeGrafter"/>
</dbReference>
<dbReference type="EMBL" id="ML001847">
    <property type="protein sequence ID" value="RKO82967.1"/>
    <property type="molecule type" value="Genomic_DNA"/>
</dbReference>
<dbReference type="InterPro" id="IPR041719">
    <property type="entry name" value="Ferritin_prok"/>
</dbReference>
<comment type="function">
    <text evidence="7">Stores iron in a soluble, non-toxic, readily available form. Important for iron homeostasis. Iron is taken up in the ferrous form and deposited as ferric hydroxides after oxidation.</text>
</comment>
<evidence type="ECO:0000256" key="2">
    <source>
        <dbReference type="ARBA" id="ARBA00022434"/>
    </source>
</evidence>
<organism evidence="9 10">
    <name type="scientific">Blyttiomyces helicus</name>
    <dbReference type="NCBI Taxonomy" id="388810"/>
    <lineage>
        <taxon>Eukaryota</taxon>
        <taxon>Fungi</taxon>
        <taxon>Fungi incertae sedis</taxon>
        <taxon>Chytridiomycota</taxon>
        <taxon>Chytridiomycota incertae sedis</taxon>
        <taxon>Chytridiomycetes</taxon>
        <taxon>Chytridiomycetes incertae sedis</taxon>
        <taxon>Blyttiomyces</taxon>
    </lineage>
</organism>
<evidence type="ECO:0000256" key="5">
    <source>
        <dbReference type="ARBA" id="ARBA00023004"/>
    </source>
</evidence>
<evidence type="ECO:0000256" key="4">
    <source>
        <dbReference type="ARBA" id="ARBA00023002"/>
    </source>
</evidence>
<feature type="binding site" evidence="6">
    <location>
        <position position="83"/>
    </location>
    <ligand>
        <name>Fe cation</name>
        <dbReference type="ChEBI" id="CHEBI:24875"/>
        <label>1</label>
    </ligand>
</feature>
<dbReference type="EC" id="1.16.3.1" evidence="7"/>
<evidence type="ECO:0000259" key="8">
    <source>
        <dbReference type="PROSITE" id="PS50905"/>
    </source>
</evidence>
<keyword evidence="2 7" id="KW-0409">Iron storage</keyword>
<dbReference type="Gene3D" id="1.20.1260.10">
    <property type="match status" value="1"/>
</dbReference>
<keyword evidence="3 6" id="KW-0479">Metal-binding</keyword>
<dbReference type="CDD" id="cd01055">
    <property type="entry name" value="Nonheme_Ferritin"/>
    <property type="match status" value="1"/>
</dbReference>
<feature type="binding site" evidence="6">
    <location>
        <position position="124"/>
    </location>
    <ligand>
        <name>Fe cation</name>
        <dbReference type="ChEBI" id="CHEBI:24875"/>
        <label>1</label>
    </ligand>
</feature>